<dbReference type="InterPro" id="IPR036637">
    <property type="entry name" value="Phosphohistidine_dom_sf"/>
</dbReference>
<gene>
    <name evidence="2" type="ORF">D5071_08280</name>
</gene>
<proteinExistence type="predicted"/>
<dbReference type="SUPFAM" id="SSF56059">
    <property type="entry name" value="Glutathione synthetase ATP-binding domain-like"/>
    <property type="match status" value="1"/>
</dbReference>
<dbReference type="InterPro" id="IPR051549">
    <property type="entry name" value="PEP_Utilizing_Enz"/>
</dbReference>
<dbReference type="Pfam" id="PF00391">
    <property type="entry name" value="PEP-utilizers"/>
    <property type="match status" value="1"/>
</dbReference>
<dbReference type="AlphaFoldDB" id="A0A419AXT9"/>
<dbReference type="GO" id="GO:0016772">
    <property type="term" value="F:transferase activity, transferring phosphorus-containing groups"/>
    <property type="evidence" value="ECO:0007669"/>
    <property type="project" value="InterPro"/>
</dbReference>
<reference evidence="2 3" key="1">
    <citation type="submission" date="2018-09" db="EMBL/GenBank/DDBJ databases">
        <title>Phylogenetic diversity of Pectobacterium and Dickeya strains causing blackleg disease of potato in Morocco.</title>
        <authorList>
            <person name="Oulghazi S."/>
            <person name="Moumni M."/>
            <person name="Faure D."/>
        </authorList>
    </citation>
    <scope>NUCLEOTIDE SEQUENCE [LARGE SCALE GENOMIC DNA]</scope>
    <source>
        <strain evidence="2 3">S1.15.11.2D</strain>
    </source>
</reference>
<dbReference type="NCBIfam" id="NF004508">
    <property type="entry name" value="PRK05849.1"/>
    <property type="match status" value="1"/>
</dbReference>
<comment type="caution">
    <text evidence="2">The sequence shown here is derived from an EMBL/GenBank/DDBJ whole genome shotgun (WGS) entry which is preliminary data.</text>
</comment>
<dbReference type="SUPFAM" id="SSF52009">
    <property type="entry name" value="Phosphohistidine domain"/>
    <property type="match status" value="1"/>
</dbReference>
<accession>A0A419AXT9</accession>
<keyword evidence="2" id="KW-0670">Pyruvate</keyword>
<name>A0A419AXT9_PECCA</name>
<feature type="domain" description="PEP-utilising enzyme mobile" evidence="1">
    <location>
        <begin position="692"/>
        <end position="746"/>
    </location>
</feature>
<dbReference type="RefSeq" id="WP_119873410.1">
    <property type="nucleotide sequence ID" value="NZ_QZDH01000015.1"/>
</dbReference>
<dbReference type="InterPro" id="IPR008279">
    <property type="entry name" value="PEP-util_enz_mobile_dom"/>
</dbReference>
<evidence type="ECO:0000313" key="2">
    <source>
        <dbReference type="EMBL" id="RJL52392.1"/>
    </source>
</evidence>
<dbReference type="Gene3D" id="3.50.30.10">
    <property type="entry name" value="Phosphohistidine domain"/>
    <property type="match status" value="1"/>
</dbReference>
<evidence type="ECO:0000259" key="1">
    <source>
        <dbReference type="Pfam" id="PF00391"/>
    </source>
</evidence>
<dbReference type="EMBL" id="QZDH01000015">
    <property type="protein sequence ID" value="RJL52392.1"/>
    <property type="molecule type" value="Genomic_DNA"/>
</dbReference>
<protein>
    <submittedName>
        <fullName evidence="2">Phosphoenolpyruvate synthase</fullName>
    </submittedName>
</protein>
<dbReference type="Proteomes" id="UP000283655">
    <property type="component" value="Unassembled WGS sequence"/>
</dbReference>
<evidence type="ECO:0000313" key="3">
    <source>
        <dbReference type="Proteomes" id="UP000283655"/>
    </source>
</evidence>
<dbReference type="PANTHER" id="PTHR43615:SF1">
    <property type="entry name" value="PPDK_N DOMAIN-CONTAINING PROTEIN"/>
    <property type="match status" value="1"/>
</dbReference>
<organism evidence="2 3">
    <name type="scientific">Pectobacterium carotovorum</name>
    <name type="common">Erwinia carotovora</name>
    <dbReference type="NCBI Taxonomy" id="554"/>
    <lineage>
        <taxon>Bacteria</taxon>
        <taxon>Pseudomonadati</taxon>
        <taxon>Pseudomonadota</taxon>
        <taxon>Gammaproteobacteria</taxon>
        <taxon>Enterobacterales</taxon>
        <taxon>Pectobacteriaceae</taxon>
        <taxon>Pectobacterium</taxon>
    </lineage>
</organism>
<dbReference type="Gene3D" id="3.30.470.20">
    <property type="entry name" value="ATP-grasp fold, B domain"/>
    <property type="match status" value="1"/>
</dbReference>
<dbReference type="PANTHER" id="PTHR43615">
    <property type="entry name" value="PHOSPHOENOLPYRUVATE SYNTHASE-RELATED"/>
    <property type="match status" value="1"/>
</dbReference>
<sequence length="768" mass="86335">MKLEFKTKSDTLAALYRNLKFANILPSYSFTVHEWISNRHKVVEHVLEDDNLTSDIIVRSSCTLEDAYSGSSAGAFHSARSLRKENSITRTVNAVIDSYGRIDASDKVLVQPFLKGTKMSGVAFNRDPRTGSHYDVINYTFNDDTSLVTSGRGTDLRTYISSYNSEVEHGELKDVILLLRELESIYGDRPLDIEFAVDSDHQLILLQVRPFVGVPIANVEVCRHQQLLREIQEATSEFLAPDSRLSGQKGLLGIMPDWNPAEILGVRPRRLALSLYRFLITDTVWATERRKYGYRDTRYIPLIVSLHGIPYVDVRASFNSLVPADLPQSICDRFVSSCLQRLIDNPQLHDKVEFDVIPTCYTFDIDAKLDKLSDINSEDKLSIKRSLLNLTQSYFSGNGRKRIASDQAKLNKLVQLQRAGEQSSISDVARIYQTLVECRKYGTAPFAGLARAAFIGMDILRSAVNQGIISERTYSHFLASLRAPASRLLEDMPRLERDDFLRIYGHLRPGTYDIRVPSYSQDPDRYLSFDMPFNKNRISWQLDPEEELALESALAKEGLIISAYSLMEFIQQAVVAREEAKFIFSRSVSRVLDIIRNLGMKLGFNEDALSNSDIMDIIESRTNSSGLKRTLEASICRGREHDIETHSLTLPPLITARGDVSAFHIPIARPNFITRKIAEGCIRSADSDDLKNAIVMIPNADPGFDWLFGKGILALITAYGGSNSHMAIRAAELEVPAIIGAGESLFNSWLSARKLRIDCSVERVEVIE</sequence>